<dbReference type="EMBL" id="ASHM01075332">
    <property type="protein sequence ID" value="PNX56822.1"/>
    <property type="molecule type" value="Genomic_DNA"/>
</dbReference>
<dbReference type="PANTHER" id="PTHR33103:SF27">
    <property type="entry name" value="OS04G0594700 PROTEIN"/>
    <property type="match status" value="1"/>
</dbReference>
<dbReference type="InterPro" id="IPR007750">
    <property type="entry name" value="DUF674"/>
</dbReference>
<gene>
    <name evidence="2" type="ORF">L195_g049444</name>
    <name evidence="3" type="ORF">L195_g050080</name>
</gene>
<feature type="non-terminal residue" evidence="3">
    <location>
        <position position="1"/>
    </location>
</feature>
<sequence>ILNLLKYTLTSHEPLTNTILASSSKIKDGPPNQSESAVRVMPSPSDSSKMNIKVVQSKSQNKIITIEDNGDFVDFIFSFLTMPLGSIVKLLGANSFAGSGCVGNLYKSVENLDPTSVLLNPGIGPQLGCPNQPLNIPHLQPPSTREVTVKGGVISKSKGSIYNAKTLIALDPRLFNSSEEGVVGFMKRTTFYGVGDNLEVKPLSANFCLSYLKELSLPIDDLEVKVIPIGETEVRL</sequence>
<evidence type="ECO:0000313" key="3">
    <source>
        <dbReference type="EMBL" id="PNX56822.1"/>
    </source>
</evidence>
<dbReference type="STRING" id="57577.A0A2K3JS01"/>
<dbReference type="EMBL" id="ASHM01072906">
    <property type="protein sequence ID" value="PNX55813.1"/>
    <property type="molecule type" value="Genomic_DNA"/>
</dbReference>
<reference evidence="3 4" key="2">
    <citation type="journal article" date="2017" name="Front. Plant Sci.">
        <title>Gene Classification and Mining of Molecular Markers Useful in Red Clover (Trifolium pratense) Breeding.</title>
        <authorList>
            <person name="Istvanek J."/>
            <person name="Dluhosova J."/>
            <person name="Dluhos P."/>
            <person name="Patkova L."/>
            <person name="Nedelnik J."/>
            <person name="Repkova J."/>
        </authorList>
    </citation>
    <scope>NUCLEOTIDE SEQUENCE [LARGE SCALE GENOMIC DNA]</scope>
    <source>
        <strain evidence="4">cv. Tatra</strain>
        <tissue evidence="3">Young leaves</tissue>
    </source>
</reference>
<organism evidence="3 4">
    <name type="scientific">Trifolium pratense</name>
    <name type="common">Red clover</name>
    <dbReference type="NCBI Taxonomy" id="57577"/>
    <lineage>
        <taxon>Eukaryota</taxon>
        <taxon>Viridiplantae</taxon>
        <taxon>Streptophyta</taxon>
        <taxon>Embryophyta</taxon>
        <taxon>Tracheophyta</taxon>
        <taxon>Spermatophyta</taxon>
        <taxon>Magnoliopsida</taxon>
        <taxon>eudicotyledons</taxon>
        <taxon>Gunneridae</taxon>
        <taxon>Pentapetalae</taxon>
        <taxon>rosids</taxon>
        <taxon>fabids</taxon>
        <taxon>Fabales</taxon>
        <taxon>Fabaceae</taxon>
        <taxon>Papilionoideae</taxon>
        <taxon>50 kb inversion clade</taxon>
        <taxon>NPAAA clade</taxon>
        <taxon>Hologalegina</taxon>
        <taxon>IRL clade</taxon>
        <taxon>Trifolieae</taxon>
        <taxon>Trifolium</taxon>
    </lineage>
</organism>
<accession>A0A2K3JS01</accession>
<protein>
    <recommendedName>
        <fullName evidence="5">DUF674 family protein</fullName>
    </recommendedName>
</protein>
<name>A0A2K3JS01_TRIPR</name>
<evidence type="ECO:0000313" key="2">
    <source>
        <dbReference type="EMBL" id="PNX55813.1"/>
    </source>
</evidence>
<dbReference type="AlphaFoldDB" id="A0A2K3JS01"/>
<evidence type="ECO:0000256" key="1">
    <source>
        <dbReference type="SAM" id="MobiDB-lite"/>
    </source>
</evidence>
<feature type="region of interest" description="Disordered" evidence="1">
    <location>
        <begin position="22"/>
        <end position="48"/>
    </location>
</feature>
<reference evidence="3 4" key="1">
    <citation type="journal article" date="2014" name="Am. J. Bot.">
        <title>Genome assembly and annotation for red clover (Trifolium pratense; Fabaceae).</title>
        <authorList>
            <person name="Istvanek J."/>
            <person name="Jaros M."/>
            <person name="Krenek A."/>
            <person name="Repkova J."/>
        </authorList>
    </citation>
    <scope>NUCLEOTIDE SEQUENCE [LARGE SCALE GENOMIC DNA]</scope>
    <source>
        <strain evidence="4">cv. Tatra</strain>
        <tissue evidence="3">Young leaves</tissue>
    </source>
</reference>
<evidence type="ECO:0008006" key="5">
    <source>
        <dbReference type="Google" id="ProtNLM"/>
    </source>
</evidence>
<proteinExistence type="predicted"/>
<evidence type="ECO:0000313" key="4">
    <source>
        <dbReference type="Proteomes" id="UP000236291"/>
    </source>
</evidence>
<dbReference type="Proteomes" id="UP000236291">
    <property type="component" value="Unassembled WGS sequence"/>
</dbReference>
<dbReference type="Pfam" id="PF05056">
    <property type="entry name" value="DUF674"/>
    <property type="match status" value="1"/>
</dbReference>
<dbReference type="PANTHER" id="PTHR33103">
    <property type="entry name" value="OS01G0153900 PROTEIN"/>
    <property type="match status" value="1"/>
</dbReference>
<comment type="caution">
    <text evidence="3">The sequence shown here is derived from an EMBL/GenBank/DDBJ whole genome shotgun (WGS) entry which is preliminary data.</text>
</comment>